<proteinExistence type="predicted"/>
<sequence>MINILYFYLSVPYGVIFLLPLINCCMKLNSYISKGKTSFFFSCSFGSFF</sequence>
<protein>
    <submittedName>
        <fullName evidence="1">Uncharacterized protein</fullName>
    </submittedName>
</protein>
<evidence type="ECO:0000313" key="1">
    <source>
        <dbReference type="EMBL" id="JAD72083.1"/>
    </source>
</evidence>
<reference evidence="1" key="1">
    <citation type="submission" date="2014-09" db="EMBL/GenBank/DDBJ databases">
        <authorList>
            <person name="Magalhaes I.L.F."/>
            <person name="Oliveira U."/>
            <person name="Santos F.R."/>
            <person name="Vidigal T.H.D.A."/>
            <person name="Brescovit A.D."/>
            <person name="Santos A.J."/>
        </authorList>
    </citation>
    <scope>NUCLEOTIDE SEQUENCE</scope>
    <source>
        <tissue evidence="1">Shoot tissue taken approximately 20 cm above the soil surface</tissue>
    </source>
</reference>
<accession>A0A0A9SDX1</accession>
<reference evidence="1" key="2">
    <citation type="journal article" date="2015" name="Data Brief">
        <title>Shoot transcriptome of the giant reed, Arundo donax.</title>
        <authorList>
            <person name="Barrero R.A."/>
            <person name="Guerrero F.D."/>
            <person name="Moolhuijzen P."/>
            <person name="Goolsby J.A."/>
            <person name="Tidwell J."/>
            <person name="Bellgard S.E."/>
            <person name="Bellgard M.I."/>
        </authorList>
    </citation>
    <scope>NUCLEOTIDE SEQUENCE</scope>
    <source>
        <tissue evidence="1">Shoot tissue taken approximately 20 cm above the soil surface</tissue>
    </source>
</reference>
<name>A0A0A9SDX1_ARUDO</name>
<dbReference type="AlphaFoldDB" id="A0A0A9SDX1"/>
<dbReference type="EMBL" id="GBRH01225812">
    <property type="protein sequence ID" value="JAD72083.1"/>
    <property type="molecule type" value="Transcribed_RNA"/>
</dbReference>
<organism evidence="1">
    <name type="scientific">Arundo donax</name>
    <name type="common">Giant reed</name>
    <name type="synonym">Donax arundinaceus</name>
    <dbReference type="NCBI Taxonomy" id="35708"/>
    <lineage>
        <taxon>Eukaryota</taxon>
        <taxon>Viridiplantae</taxon>
        <taxon>Streptophyta</taxon>
        <taxon>Embryophyta</taxon>
        <taxon>Tracheophyta</taxon>
        <taxon>Spermatophyta</taxon>
        <taxon>Magnoliopsida</taxon>
        <taxon>Liliopsida</taxon>
        <taxon>Poales</taxon>
        <taxon>Poaceae</taxon>
        <taxon>PACMAD clade</taxon>
        <taxon>Arundinoideae</taxon>
        <taxon>Arundineae</taxon>
        <taxon>Arundo</taxon>
    </lineage>
</organism>